<feature type="signal peptide" evidence="2">
    <location>
        <begin position="1"/>
        <end position="21"/>
    </location>
</feature>
<feature type="chain" id="PRO_5037517590" evidence="2">
    <location>
        <begin position="22"/>
        <end position="253"/>
    </location>
</feature>
<reference evidence="4" key="1">
    <citation type="submission" date="2022-11" db="UniProtKB">
        <authorList>
            <consortium name="WormBaseParasite"/>
        </authorList>
    </citation>
    <scope>IDENTIFICATION</scope>
</reference>
<evidence type="ECO:0000313" key="3">
    <source>
        <dbReference type="Proteomes" id="UP000887565"/>
    </source>
</evidence>
<name>A0A915HI73_ROMCU</name>
<keyword evidence="2" id="KW-0732">Signal</keyword>
<evidence type="ECO:0000256" key="1">
    <source>
        <dbReference type="SAM" id="MobiDB-lite"/>
    </source>
</evidence>
<dbReference type="WBParaSite" id="nRc.2.0.1.t01139-RA">
    <property type="protein sequence ID" value="nRc.2.0.1.t01139-RA"/>
    <property type="gene ID" value="nRc.2.0.1.g01139"/>
</dbReference>
<dbReference type="Proteomes" id="UP000887565">
    <property type="component" value="Unplaced"/>
</dbReference>
<dbReference type="AlphaFoldDB" id="A0A915HI73"/>
<keyword evidence="3" id="KW-1185">Reference proteome</keyword>
<evidence type="ECO:0000256" key="2">
    <source>
        <dbReference type="SAM" id="SignalP"/>
    </source>
</evidence>
<sequence>MNFVFFIIFALRCSLLTSCLAMMVNQHSTLMTEKNHSSTIISPLSNGTWNNGGRRGGKKSDKNRKTNKKYGDVGNKIPFLSRDDVEIFKELPLKKREQLKKMIQKSSEKEEYNRKRNLDSSLDQSVLKNRQRRQFLPGKGLLNILNPLGPRSIAANPGLFGSLGTAGLFANKLQRNQASNIIDPSLGLLGGLNPFDSGGGGAGLSSGFGLTGGGPPTSPIGGPPTSPIVGGQDGVSNFFCSIFRYLLGNLIAG</sequence>
<organism evidence="3 4">
    <name type="scientific">Romanomermis culicivorax</name>
    <name type="common">Nematode worm</name>
    <dbReference type="NCBI Taxonomy" id="13658"/>
    <lineage>
        <taxon>Eukaryota</taxon>
        <taxon>Metazoa</taxon>
        <taxon>Ecdysozoa</taxon>
        <taxon>Nematoda</taxon>
        <taxon>Enoplea</taxon>
        <taxon>Dorylaimia</taxon>
        <taxon>Mermithida</taxon>
        <taxon>Mermithoidea</taxon>
        <taxon>Mermithidae</taxon>
        <taxon>Romanomermis</taxon>
    </lineage>
</organism>
<accession>A0A915HI73</accession>
<evidence type="ECO:0000313" key="4">
    <source>
        <dbReference type="WBParaSite" id="nRc.2.0.1.t01139-RA"/>
    </source>
</evidence>
<proteinExistence type="predicted"/>
<feature type="region of interest" description="Disordered" evidence="1">
    <location>
        <begin position="41"/>
        <end position="72"/>
    </location>
</feature>
<protein>
    <submittedName>
        <fullName evidence="4">Uncharacterized protein</fullName>
    </submittedName>
</protein>